<dbReference type="InterPro" id="IPR036397">
    <property type="entry name" value="RNaseH_sf"/>
</dbReference>
<comment type="caution">
    <text evidence="2">The sequence shown here is derived from an EMBL/GenBank/DDBJ whole genome shotgun (WGS) entry which is preliminary data.</text>
</comment>
<dbReference type="EMBL" id="CAJFCW020000002">
    <property type="protein sequence ID" value="CAG9097421.1"/>
    <property type="molecule type" value="Genomic_DNA"/>
</dbReference>
<dbReference type="Pfam" id="PF13358">
    <property type="entry name" value="DDE_3"/>
    <property type="match status" value="1"/>
</dbReference>
<sequence length="91" mass="10812">MAKVVQQYMKKEKIRELDWPSRSPDLNPIEHLWELVGRKVERRYPTTKIQLESVLEEEWRNLDIKVVNDLIMYMPRRMAAVIAANGGPTKY</sequence>
<protein>
    <recommendedName>
        <fullName evidence="1">Tc1-like transposase DDE domain-containing protein</fullName>
    </recommendedName>
</protein>
<gene>
    <name evidence="2" type="ORF">BOKJ2_LOCUS4534</name>
</gene>
<organism evidence="2 3">
    <name type="scientific">Bursaphelenchus okinawaensis</name>
    <dbReference type="NCBI Taxonomy" id="465554"/>
    <lineage>
        <taxon>Eukaryota</taxon>
        <taxon>Metazoa</taxon>
        <taxon>Ecdysozoa</taxon>
        <taxon>Nematoda</taxon>
        <taxon>Chromadorea</taxon>
        <taxon>Rhabditida</taxon>
        <taxon>Tylenchina</taxon>
        <taxon>Tylenchomorpha</taxon>
        <taxon>Aphelenchoidea</taxon>
        <taxon>Aphelenchoididae</taxon>
        <taxon>Bursaphelenchus</taxon>
    </lineage>
</organism>
<feature type="domain" description="Tc1-like transposase DDE" evidence="1">
    <location>
        <begin position="2"/>
        <end position="51"/>
    </location>
</feature>
<dbReference type="InterPro" id="IPR038717">
    <property type="entry name" value="Tc1-like_DDE_dom"/>
</dbReference>
<dbReference type="Proteomes" id="UP000614601">
    <property type="component" value="Unassembled WGS sequence"/>
</dbReference>
<reference evidence="2" key="1">
    <citation type="submission" date="2020-09" db="EMBL/GenBank/DDBJ databases">
        <authorList>
            <person name="Kikuchi T."/>
        </authorList>
    </citation>
    <scope>NUCLEOTIDE SEQUENCE</scope>
    <source>
        <strain evidence="2">SH1</strain>
    </source>
</reference>
<dbReference type="OrthoDB" id="5824123at2759"/>
<dbReference type="Proteomes" id="UP000783686">
    <property type="component" value="Unassembled WGS sequence"/>
</dbReference>
<keyword evidence="3" id="KW-1185">Reference proteome</keyword>
<evidence type="ECO:0000259" key="1">
    <source>
        <dbReference type="Pfam" id="PF13358"/>
    </source>
</evidence>
<accession>A0A811K993</accession>
<evidence type="ECO:0000313" key="3">
    <source>
        <dbReference type="Proteomes" id="UP000614601"/>
    </source>
</evidence>
<proteinExistence type="predicted"/>
<dbReference type="GO" id="GO:0003676">
    <property type="term" value="F:nucleic acid binding"/>
    <property type="evidence" value="ECO:0007669"/>
    <property type="project" value="InterPro"/>
</dbReference>
<dbReference type="EMBL" id="CAJFDH010000002">
    <property type="protein sequence ID" value="CAD5212733.1"/>
    <property type="molecule type" value="Genomic_DNA"/>
</dbReference>
<evidence type="ECO:0000313" key="2">
    <source>
        <dbReference type="EMBL" id="CAD5212733.1"/>
    </source>
</evidence>
<dbReference type="Gene3D" id="3.30.420.10">
    <property type="entry name" value="Ribonuclease H-like superfamily/Ribonuclease H"/>
    <property type="match status" value="1"/>
</dbReference>
<name>A0A811K993_9BILA</name>
<dbReference type="AlphaFoldDB" id="A0A811K993"/>